<gene>
    <name evidence="8" type="ORF">AWRI4233_LOCUS9107</name>
</gene>
<dbReference type="PROSITE" id="PS00831">
    <property type="entry name" value="RIBOSOMAL_L27"/>
    <property type="match status" value="1"/>
</dbReference>
<comment type="caution">
    <text evidence="8">The sequence shown here is derived from an EMBL/GenBank/DDBJ whole genome shotgun (WGS) entry which is preliminary data.</text>
</comment>
<dbReference type="FunFam" id="2.40.50.100:FF:000042">
    <property type="entry name" value="50S ribosomal protein L27"/>
    <property type="match status" value="1"/>
</dbReference>
<dbReference type="SUPFAM" id="SSF110324">
    <property type="entry name" value="Ribosomal L27 protein-like"/>
    <property type="match status" value="1"/>
</dbReference>
<reference evidence="8" key="1">
    <citation type="submission" date="2020-06" db="EMBL/GenBank/DDBJ databases">
        <authorList>
            <person name="Onetto C."/>
        </authorList>
    </citation>
    <scope>NUCLEOTIDE SEQUENCE</scope>
</reference>
<dbReference type="AlphaFoldDB" id="A0A9N8K5A0"/>
<dbReference type="GO" id="GO:0003735">
    <property type="term" value="F:structural constituent of ribosome"/>
    <property type="evidence" value="ECO:0007669"/>
    <property type="project" value="InterPro"/>
</dbReference>
<dbReference type="Gene3D" id="2.40.50.100">
    <property type="match status" value="1"/>
</dbReference>
<evidence type="ECO:0000256" key="4">
    <source>
        <dbReference type="ARBA" id="ARBA00023128"/>
    </source>
</evidence>
<name>A0A9N8K5A0_9PEZI</name>
<evidence type="ECO:0000256" key="7">
    <source>
        <dbReference type="SAM" id="MobiDB-lite"/>
    </source>
</evidence>
<dbReference type="PANTHER" id="PTHR15893:SF0">
    <property type="entry name" value="LARGE RIBOSOMAL SUBUNIT PROTEIN BL27M"/>
    <property type="match status" value="1"/>
</dbReference>
<evidence type="ECO:0000256" key="5">
    <source>
        <dbReference type="ARBA" id="ARBA00023274"/>
    </source>
</evidence>
<keyword evidence="5" id="KW-0687">Ribonucleoprotein</keyword>
<comment type="subcellular location">
    <subcellularLocation>
        <location evidence="1">Mitochondrion</location>
    </subcellularLocation>
</comment>
<evidence type="ECO:0000256" key="3">
    <source>
        <dbReference type="ARBA" id="ARBA00022980"/>
    </source>
</evidence>
<dbReference type="Pfam" id="PF01016">
    <property type="entry name" value="Ribosomal_L27"/>
    <property type="match status" value="1"/>
</dbReference>
<evidence type="ECO:0000256" key="2">
    <source>
        <dbReference type="ARBA" id="ARBA00010797"/>
    </source>
</evidence>
<organism evidence="8 9">
    <name type="scientific">Aureobasidium mustum</name>
    <dbReference type="NCBI Taxonomy" id="2773714"/>
    <lineage>
        <taxon>Eukaryota</taxon>
        <taxon>Fungi</taxon>
        <taxon>Dikarya</taxon>
        <taxon>Ascomycota</taxon>
        <taxon>Pezizomycotina</taxon>
        <taxon>Dothideomycetes</taxon>
        <taxon>Dothideomycetidae</taxon>
        <taxon>Dothideales</taxon>
        <taxon>Saccotheciaceae</taxon>
        <taxon>Aureobasidium</taxon>
    </lineage>
</organism>
<keyword evidence="4" id="KW-0496">Mitochondrion</keyword>
<feature type="region of interest" description="Disordered" evidence="7">
    <location>
        <begin position="203"/>
        <end position="224"/>
    </location>
</feature>
<evidence type="ECO:0000256" key="1">
    <source>
        <dbReference type="ARBA" id="ARBA00004173"/>
    </source>
</evidence>
<dbReference type="Proteomes" id="UP000714618">
    <property type="component" value="Unassembled WGS sequence"/>
</dbReference>
<sequence>MLLPRIRALPTGSSPAISTIETALSALRLSSPATSTTSIAVRHASHKAQGAANSAKDGAGKRLGAKKSGVAYADSAIHSTQDPQQERTRQKTDNPLHAEQYVIPGNIIFRQRGTKWFPGDNCGMGRDHTIYATQPGYVKYYKDPLKHPKRQYIGVVFERNQVLPQPPHAVRRRRLGMLAYQMETPTLETQLQGDLVTGQETGLPGNAGMGSGHPSTIREAPKENRGKVVVKDKITGEVVRATPTLRPGYQYRAANWEIGRAAERAGIRVTPFKPGNRFLAWRKAAARKAKNAERRGLTRRR</sequence>
<dbReference type="PANTHER" id="PTHR15893">
    <property type="entry name" value="RIBOSOMAL PROTEIN L27"/>
    <property type="match status" value="1"/>
</dbReference>
<accession>A0A9N8K5A0</accession>
<dbReference type="EMBL" id="CAIJEO010000011">
    <property type="protein sequence ID" value="CAD0100282.1"/>
    <property type="molecule type" value="Genomic_DNA"/>
</dbReference>
<dbReference type="InterPro" id="IPR001684">
    <property type="entry name" value="Ribosomal_bL27"/>
</dbReference>
<evidence type="ECO:0000313" key="8">
    <source>
        <dbReference type="EMBL" id="CAD0100282.1"/>
    </source>
</evidence>
<proteinExistence type="inferred from homology"/>
<comment type="similarity">
    <text evidence="2">Belongs to the bacterial ribosomal protein bL27 family.</text>
</comment>
<evidence type="ECO:0000313" key="9">
    <source>
        <dbReference type="Proteomes" id="UP000714618"/>
    </source>
</evidence>
<dbReference type="InterPro" id="IPR018261">
    <property type="entry name" value="Ribosomal_bL27_CS"/>
</dbReference>
<dbReference type="GO" id="GO:0005762">
    <property type="term" value="C:mitochondrial large ribosomal subunit"/>
    <property type="evidence" value="ECO:0007669"/>
    <property type="project" value="TreeGrafter"/>
</dbReference>
<protein>
    <recommendedName>
        <fullName evidence="6">Large ribosomal subunit protein bL27m</fullName>
    </recommendedName>
</protein>
<dbReference type="OrthoDB" id="1867012at2759"/>
<evidence type="ECO:0000256" key="6">
    <source>
        <dbReference type="ARBA" id="ARBA00035267"/>
    </source>
</evidence>
<keyword evidence="3" id="KW-0689">Ribosomal protein</keyword>
<keyword evidence="9" id="KW-1185">Reference proteome</keyword>
<dbReference type="GO" id="GO:0006412">
    <property type="term" value="P:translation"/>
    <property type="evidence" value="ECO:0007669"/>
    <property type="project" value="InterPro"/>
</dbReference>